<dbReference type="AlphaFoldDB" id="A0A067NNF9"/>
<gene>
    <name evidence="1" type="ORF">PLEOSDRAFT_1102587</name>
</gene>
<dbReference type="HOGENOM" id="CLU_2559243_0_0_1"/>
<accession>A0A067NNF9</accession>
<dbReference type="Proteomes" id="UP000027073">
    <property type="component" value="Unassembled WGS sequence"/>
</dbReference>
<evidence type="ECO:0000313" key="2">
    <source>
        <dbReference type="Proteomes" id="UP000027073"/>
    </source>
</evidence>
<dbReference type="InParanoid" id="A0A067NNF9"/>
<dbReference type="EMBL" id="KL198007">
    <property type="protein sequence ID" value="KDQ28540.1"/>
    <property type="molecule type" value="Genomic_DNA"/>
</dbReference>
<reference evidence="2" key="1">
    <citation type="journal article" date="2014" name="Proc. Natl. Acad. Sci. U.S.A.">
        <title>Extensive sampling of basidiomycete genomes demonstrates inadequacy of the white-rot/brown-rot paradigm for wood decay fungi.</title>
        <authorList>
            <person name="Riley R."/>
            <person name="Salamov A.A."/>
            <person name="Brown D.W."/>
            <person name="Nagy L.G."/>
            <person name="Floudas D."/>
            <person name="Held B.W."/>
            <person name="Levasseur A."/>
            <person name="Lombard V."/>
            <person name="Morin E."/>
            <person name="Otillar R."/>
            <person name="Lindquist E.A."/>
            <person name="Sun H."/>
            <person name="LaButti K.M."/>
            <person name="Schmutz J."/>
            <person name="Jabbour D."/>
            <person name="Luo H."/>
            <person name="Baker S.E."/>
            <person name="Pisabarro A.G."/>
            <person name="Walton J.D."/>
            <person name="Blanchette R.A."/>
            <person name="Henrissat B."/>
            <person name="Martin F."/>
            <person name="Cullen D."/>
            <person name="Hibbett D.S."/>
            <person name="Grigoriev I.V."/>
        </authorList>
    </citation>
    <scope>NUCLEOTIDE SEQUENCE [LARGE SCALE GENOMIC DNA]</scope>
    <source>
        <strain evidence="2">PC15</strain>
    </source>
</reference>
<dbReference type="VEuPathDB" id="FungiDB:PLEOSDRAFT_1102587"/>
<evidence type="ECO:0000313" key="1">
    <source>
        <dbReference type="EMBL" id="KDQ28540.1"/>
    </source>
</evidence>
<organism evidence="1 2">
    <name type="scientific">Pleurotus ostreatus (strain PC15)</name>
    <name type="common">Oyster mushroom</name>
    <dbReference type="NCBI Taxonomy" id="1137138"/>
    <lineage>
        <taxon>Eukaryota</taxon>
        <taxon>Fungi</taxon>
        <taxon>Dikarya</taxon>
        <taxon>Basidiomycota</taxon>
        <taxon>Agaricomycotina</taxon>
        <taxon>Agaricomycetes</taxon>
        <taxon>Agaricomycetidae</taxon>
        <taxon>Agaricales</taxon>
        <taxon>Pleurotineae</taxon>
        <taxon>Pleurotaceae</taxon>
        <taxon>Pleurotus</taxon>
    </lineage>
</organism>
<proteinExistence type="predicted"/>
<sequence length="82" mass="9100">MEMRAHDNVFEGRGDVAVWNGGRVVDVRDILGDDEGFLAAFIDLDICNQWERIGSPGVEFLAEVGQTLSRDWLAVLRVPNGL</sequence>
<protein>
    <submittedName>
        <fullName evidence="1">Uncharacterized protein</fullName>
    </submittedName>
</protein>
<name>A0A067NNF9_PLEO1</name>